<dbReference type="GO" id="GO:0005681">
    <property type="term" value="C:spliceosomal complex"/>
    <property type="evidence" value="ECO:0007669"/>
    <property type="project" value="UniProtKB-UniRule"/>
</dbReference>
<keyword evidence="11" id="KW-1185">Reference proteome</keyword>
<evidence type="ECO:0000313" key="10">
    <source>
        <dbReference type="EMBL" id="KAL0487703.1"/>
    </source>
</evidence>
<feature type="region of interest" description="Disordered" evidence="8">
    <location>
        <begin position="421"/>
        <end position="519"/>
    </location>
</feature>
<evidence type="ECO:0000256" key="7">
    <source>
        <dbReference type="RuleBase" id="RU367071"/>
    </source>
</evidence>
<proteinExistence type="inferred from homology"/>
<dbReference type="Proteomes" id="UP001431209">
    <property type="component" value="Unassembled WGS sequence"/>
</dbReference>
<dbReference type="InterPro" id="IPR021715">
    <property type="entry name" value="Slu7_dom"/>
</dbReference>
<keyword evidence="4 7" id="KW-0747">Spliceosome</keyword>
<dbReference type="PANTHER" id="PTHR12942:SF2">
    <property type="entry name" value="PRE-MRNA-SPLICING FACTOR SLU7"/>
    <property type="match status" value="1"/>
</dbReference>
<comment type="function">
    <text evidence="7">Involved in pre-mRNA splicing.</text>
</comment>
<sequence length="519" mass="59713">MSSDKARDNYKQQKALEEARKAGTAEPEKDEEGRDINPHIPQYIAKAPWYLNKGVPSLHHQRKDDKEGPDNTWYQKGARVAQTVTHFRKGACENCGAISHKTKDCVERPRRKGAKLTGKNFEADEVVTHVQLDYDGKRDRWNGYDPALHQETIERFQKIDEERQKVKTKLMNKKMLNKEKLSKDDDSSDSDNEEMVDQDEREAEGSTAVFSGVNPKNKTSSKNLRIREDIAKYLYNLEDDSAHYDPKTHSMRENPLPDLPAENTVFAGDNAARRTGQFQNFINVQKYAYDASEHGEDVHMVGIPSQAELSFKDFERKKQAQLEEQRKIMFDKYGGEQYLQKPQEIEQLAETENYVQYSRDGRVVAGRPRAIKKSKYEEDLFMNGHTSVWGSLYKNKQWGYACCQQCGKREVECTGQVETPVVSSNPVKMPEGVSEVAVQKIEQDQKIQSAQSSDSSDYSSSSSEEDEKPNKKRKRKNSPSNKKDRETERKLPGSDITSEEYEQYKRTKIMSEDPMRNFV</sequence>
<name>A0AAW2ZFC8_9EUKA</name>
<dbReference type="GO" id="GO:0000398">
    <property type="term" value="P:mRNA splicing, via spliceosome"/>
    <property type="evidence" value="ECO:0007669"/>
    <property type="project" value="UniProtKB-UniRule"/>
</dbReference>
<dbReference type="AlphaFoldDB" id="A0AAW2ZFC8"/>
<evidence type="ECO:0000256" key="8">
    <source>
        <dbReference type="SAM" id="MobiDB-lite"/>
    </source>
</evidence>
<accession>A0AAW2ZFC8</accession>
<feature type="domain" description="Pre-mRNA-splicing factor SLU7" evidence="9">
    <location>
        <begin position="132"/>
        <end position="391"/>
    </location>
</feature>
<feature type="compositionally biased region" description="Basic and acidic residues" evidence="8">
    <location>
        <begin position="502"/>
        <end position="519"/>
    </location>
</feature>
<dbReference type="PANTHER" id="PTHR12942">
    <property type="entry name" value="STEP II SPLICING FACTOR SLU7"/>
    <property type="match status" value="1"/>
</dbReference>
<protein>
    <recommendedName>
        <fullName evidence="7">Pre-mRNA-splicing factor SLU7</fullName>
    </recommendedName>
</protein>
<feature type="compositionally biased region" description="Acidic residues" evidence="8">
    <location>
        <begin position="186"/>
        <end position="202"/>
    </location>
</feature>
<keyword evidence="5 7" id="KW-0508">mRNA splicing</keyword>
<comment type="subcellular location">
    <subcellularLocation>
        <location evidence="1 7">Nucleus</location>
    </subcellularLocation>
</comment>
<evidence type="ECO:0000256" key="1">
    <source>
        <dbReference type="ARBA" id="ARBA00004123"/>
    </source>
</evidence>
<evidence type="ECO:0000256" key="5">
    <source>
        <dbReference type="ARBA" id="ARBA00023187"/>
    </source>
</evidence>
<feature type="compositionally biased region" description="Basic and acidic residues" evidence="8">
    <location>
        <begin position="176"/>
        <end position="185"/>
    </location>
</feature>
<keyword evidence="6 7" id="KW-0539">Nucleus</keyword>
<feature type="compositionally biased region" description="Low complexity" evidence="8">
    <location>
        <begin position="452"/>
        <end position="462"/>
    </location>
</feature>
<evidence type="ECO:0000256" key="2">
    <source>
        <dbReference type="ARBA" id="ARBA00007203"/>
    </source>
</evidence>
<evidence type="ECO:0000256" key="3">
    <source>
        <dbReference type="ARBA" id="ARBA00022664"/>
    </source>
</evidence>
<comment type="subunit">
    <text evidence="7">Associated with the spliceosome.</text>
</comment>
<comment type="similarity">
    <text evidence="2 7">Belongs to the SLU7 family.</text>
</comment>
<feature type="region of interest" description="Disordered" evidence="8">
    <location>
        <begin position="1"/>
        <end position="37"/>
    </location>
</feature>
<comment type="caution">
    <text evidence="10">The sequence shown here is derived from an EMBL/GenBank/DDBJ whole genome shotgun (WGS) entry which is preliminary data.</text>
</comment>
<evidence type="ECO:0000256" key="6">
    <source>
        <dbReference type="ARBA" id="ARBA00023242"/>
    </source>
</evidence>
<feature type="region of interest" description="Disordered" evidence="8">
    <location>
        <begin position="55"/>
        <end position="74"/>
    </location>
</feature>
<dbReference type="InterPro" id="IPR039974">
    <property type="entry name" value="Splicing_factor_SLU7"/>
</dbReference>
<organism evidence="10 11">
    <name type="scientific">Acrasis kona</name>
    <dbReference type="NCBI Taxonomy" id="1008807"/>
    <lineage>
        <taxon>Eukaryota</taxon>
        <taxon>Discoba</taxon>
        <taxon>Heterolobosea</taxon>
        <taxon>Tetramitia</taxon>
        <taxon>Eutetramitia</taxon>
        <taxon>Acrasidae</taxon>
        <taxon>Acrasis</taxon>
    </lineage>
</organism>
<evidence type="ECO:0000256" key="4">
    <source>
        <dbReference type="ARBA" id="ARBA00022728"/>
    </source>
</evidence>
<reference evidence="10 11" key="1">
    <citation type="submission" date="2024-03" db="EMBL/GenBank/DDBJ databases">
        <title>The Acrasis kona genome and developmental transcriptomes reveal deep origins of eukaryotic multicellular pathways.</title>
        <authorList>
            <person name="Sheikh S."/>
            <person name="Fu C.-J."/>
            <person name="Brown M.W."/>
            <person name="Baldauf S.L."/>
        </authorList>
    </citation>
    <scope>NUCLEOTIDE SEQUENCE [LARGE SCALE GENOMIC DNA]</scope>
    <source>
        <strain evidence="10 11">ATCC MYA-3509</strain>
    </source>
</reference>
<dbReference type="EMBL" id="JAOPGA020001365">
    <property type="protein sequence ID" value="KAL0487703.1"/>
    <property type="molecule type" value="Genomic_DNA"/>
</dbReference>
<evidence type="ECO:0000259" key="9">
    <source>
        <dbReference type="Pfam" id="PF11708"/>
    </source>
</evidence>
<gene>
    <name evidence="10" type="ORF">AKO1_000209</name>
</gene>
<feature type="region of interest" description="Disordered" evidence="8">
    <location>
        <begin position="172"/>
        <end position="221"/>
    </location>
</feature>
<keyword evidence="3 7" id="KW-0507">mRNA processing</keyword>
<dbReference type="Pfam" id="PF11708">
    <property type="entry name" value="Slu7"/>
    <property type="match status" value="1"/>
</dbReference>
<feature type="compositionally biased region" description="Basic and acidic residues" evidence="8">
    <location>
        <begin position="481"/>
        <end position="492"/>
    </location>
</feature>
<dbReference type="GO" id="GO:0030628">
    <property type="term" value="F:pre-mRNA 3'-splice site binding"/>
    <property type="evidence" value="ECO:0007669"/>
    <property type="project" value="UniProtKB-UniRule"/>
</dbReference>
<evidence type="ECO:0000313" key="11">
    <source>
        <dbReference type="Proteomes" id="UP001431209"/>
    </source>
</evidence>